<feature type="region of interest" description="Disordered" evidence="1">
    <location>
        <begin position="347"/>
        <end position="372"/>
    </location>
</feature>
<reference evidence="3 4" key="1">
    <citation type="journal article" date="2015" name="Antonie Van Leeuwenhoek">
        <title>Streptomyces klenkii sp. nov., isolated from deep marine sediment.</title>
        <authorList>
            <person name="Veyisoglu A."/>
            <person name="Sahin N."/>
        </authorList>
    </citation>
    <scope>NUCLEOTIDE SEQUENCE [LARGE SCALE GENOMIC DNA]</scope>
    <source>
        <strain evidence="3 4">KCTC 29202</strain>
    </source>
</reference>
<organism evidence="3 4">
    <name type="scientific">Streptomyces klenkii</name>
    <dbReference type="NCBI Taxonomy" id="1420899"/>
    <lineage>
        <taxon>Bacteria</taxon>
        <taxon>Bacillati</taxon>
        <taxon>Actinomycetota</taxon>
        <taxon>Actinomycetes</taxon>
        <taxon>Kitasatosporales</taxon>
        <taxon>Streptomycetaceae</taxon>
        <taxon>Streptomyces</taxon>
    </lineage>
</organism>
<keyword evidence="4" id="KW-1185">Reference proteome</keyword>
<dbReference type="RefSeq" id="WP_120757387.1">
    <property type="nucleotide sequence ID" value="NZ_JBFADQ010000042.1"/>
</dbReference>
<dbReference type="OrthoDB" id="8181984at2"/>
<dbReference type="EMBL" id="RBAM01000009">
    <property type="protein sequence ID" value="RKN69905.1"/>
    <property type="molecule type" value="Genomic_DNA"/>
</dbReference>
<dbReference type="InterPro" id="IPR016181">
    <property type="entry name" value="Acyl_CoA_acyltransferase"/>
</dbReference>
<evidence type="ECO:0000313" key="4">
    <source>
        <dbReference type="Proteomes" id="UP000270343"/>
    </source>
</evidence>
<gene>
    <name evidence="3" type="ORF">D7231_22935</name>
</gene>
<dbReference type="Proteomes" id="UP000270343">
    <property type="component" value="Unassembled WGS sequence"/>
</dbReference>
<evidence type="ECO:0000256" key="1">
    <source>
        <dbReference type="SAM" id="MobiDB-lite"/>
    </source>
</evidence>
<dbReference type="InterPro" id="IPR038740">
    <property type="entry name" value="BioF2-like_GNAT_dom"/>
</dbReference>
<name>A0A3B0B682_9ACTN</name>
<accession>A0A3B0B682</accession>
<evidence type="ECO:0000313" key="3">
    <source>
        <dbReference type="EMBL" id="RKN69905.1"/>
    </source>
</evidence>
<feature type="domain" description="BioF2-like acetyltransferase" evidence="2">
    <location>
        <begin position="174"/>
        <end position="311"/>
    </location>
</feature>
<keyword evidence="3" id="KW-0808">Transferase</keyword>
<dbReference type="SUPFAM" id="SSF55729">
    <property type="entry name" value="Acyl-CoA N-acyltransferases (Nat)"/>
    <property type="match status" value="1"/>
</dbReference>
<sequence length="372" mass="40573">MIGSYAYASLPEATARHPMAPARGLYSSDSWLELLREHGHRYRWLLMCARERAAALAPVTAGPAVQSGRYRPGFLLDERLPAESCVVAGPRTGYLNELRYGPERLPAAEVAEGLLAAEDREPPPGAALLPYLPSGPAAAFEAEGHPAGLIAWDAWLDVPGTGFDGYLAGLEKTHRSQVKDDLRRYTMAGVAFSTRPLTGLDDEISDLLVLHERMYGTVYDRPGGRFSRYLARCAELPGAYVVRARLAGRTVGCHLVFHYRDVLWVRLIGVDETRPGTRGCYFGLMFYEPLRLAHELGARAVHLGIGTSRAKSRRGARLEPLWTVAVTAGGRARDLAREGLAARALDLPDPAPEADGPVPESPSAWGRPSWTV</sequence>
<protein>
    <submittedName>
        <fullName evidence="3">GNAT family N-acetyltransferase</fullName>
    </submittedName>
</protein>
<dbReference type="AlphaFoldDB" id="A0A3B0B682"/>
<dbReference type="GO" id="GO:0016740">
    <property type="term" value="F:transferase activity"/>
    <property type="evidence" value="ECO:0007669"/>
    <property type="project" value="UniProtKB-KW"/>
</dbReference>
<dbReference type="Pfam" id="PF13480">
    <property type="entry name" value="Acetyltransf_6"/>
    <property type="match status" value="1"/>
</dbReference>
<proteinExistence type="predicted"/>
<comment type="caution">
    <text evidence="3">The sequence shown here is derived from an EMBL/GenBank/DDBJ whole genome shotgun (WGS) entry which is preliminary data.</text>
</comment>
<evidence type="ECO:0000259" key="2">
    <source>
        <dbReference type="Pfam" id="PF13480"/>
    </source>
</evidence>